<evidence type="ECO:0000313" key="2">
    <source>
        <dbReference type="Proteomes" id="UP000427906"/>
    </source>
</evidence>
<dbReference type="SUPFAM" id="SSF158446">
    <property type="entry name" value="IVS-encoded protein-like"/>
    <property type="match status" value="1"/>
</dbReference>
<gene>
    <name evidence="1" type="ORF">DSCA_23140</name>
</gene>
<protein>
    <recommendedName>
        <fullName evidence="3">Four helix bundle protein</fullName>
    </recommendedName>
</protein>
<dbReference type="InterPro" id="IPR012657">
    <property type="entry name" value="23S_rRNA-intervening_sequence"/>
</dbReference>
<dbReference type="Gene3D" id="1.20.1440.60">
    <property type="entry name" value="23S rRNA-intervening sequence"/>
    <property type="match status" value="1"/>
</dbReference>
<dbReference type="InterPro" id="IPR036583">
    <property type="entry name" value="23S_rRNA_IVS_sf"/>
</dbReference>
<evidence type="ECO:0008006" key="3">
    <source>
        <dbReference type="Google" id="ProtNLM"/>
    </source>
</evidence>
<dbReference type="EMBL" id="AP021874">
    <property type="protein sequence ID" value="BBO68384.1"/>
    <property type="molecule type" value="Genomic_DNA"/>
</dbReference>
<dbReference type="PANTHER" id="PTHR38471:SF2">
    <property type="entry name" value="FOUR HELIX BUNDLE PROTEIN"/>
    <property type="match status" value="1"/>
</dbReference>
<accession>A0A5K7YPZ9</accession>
<evidence type="ECO:0000313" key="1">
    <source>
        <dbReference type="EMBL" id="BBO68384.1"/>
    </source>
</evidence>
<dbReference type="KEGG" id="dalk:DSCA_23140"/>
<dbReference type="Pfam" id="PF05635">
    <property type="entry name" value="23S_rRNA_IVP"/>
    <property type="match status" value="1"/>
</dbReference>
<proteinExistence type="predicted"/>
<sequence length="122" mass="13991">MQFAYKQLDVWQKAVAFAVRVINTVERVFAERTHFRLMEQIEASSTSIAMNIAEGKGRLSKKEFRQYLYISRGSLYETMTLLEIFHRKGWIDANELSQLEQDGLEIAAMLKGLINAISKDGS</sequence>
<reference evidence="1 2" key="1">
    <citation type="submission" date="2019-11" db="EMBL/GenBank/DDBJ databases">
        <title>Comparative genomics of hydrocarbon-degrading Desulfosarcina strains.</title>
        <authorList>
            <person name="Watanabe M."/>
            <person name="Kojima H."/>
            <person name="Fukui M."/>
        </authorList>
    </citation>
    <scope>NUCLEOTIDE SEQUENCE [LARGE SCALE GENOMIC DNA]</scope>
    <source>
        <strain evidence="1 2">PL12</strain>
    </source>
</reference>
<name>A0A5K7YPZ9_9BACT</name>
<dbReference type="AlphaFoldDB" id="A0A5K7YPZ9"/>
<keyword evidence="2" id="KW-1185">Reference proteome</keyword>
<dbReference type="CDD" id="cd16377">
    <property type="entry name" value="23S_rRNA_IVP_like"/>
    <property type="match status" value="1"/>
</dbReference>
<dbReference type="PANTHER" id="PTHR38471">
    <property type="entry name" value="FOUR HELIX BUNDLE PROTEIN"/>
    <property type="match status" value="1"/>
</dbReference>
<organism evidence="1 2">
    <name type="scientific">Desulfosarcina alkanivorans</name>
    <dbReference type="NCBI Taxonomy" id="571177"/>
    <lineage>
        <taxon>Bacteria</taxon>
        <taxon>Pseudomonadati</taxon>
        <taxon>Thermodesulfobacteriota</taxon>
        <taxon>Desulfobacteria</taxon>
        <taxon>Desulfobacterales</taxon>
        <taxon>Desulfosarcinaceae</taxon>
        <taxon>Desulfosarcina</taxon>
    </lineage>
</organism>
<dbReference type="OrthoDB" id="9800370at2"/>
<dbReference type="Proteomes" id="UP000427906">
    <property type="component" value="Chromosome"/>
</dbReference>
<dbReference type="RefSeq" id="WP_155316553.1">
    <property type="nucleotide sequence ID" value="NZ_AP021874.1"/>
</dbReference>
<dbReference type="NCBIfam" id="TIGR02436">
    <property type="entry name" value="four helix bundle protein"/>
    <property type="match status" value="1"/>
</dbReference>